<dbReference type="PANTHER" id="PTHR33939:SF1">
    <property type="entry name" value="DUF4371 DOMAIN-CONTAINING PROTEIN"/>
    <property type="match status" value="1"/>
</dbReference>
<keyword evidence="2" id="KW-1185">Reference proteome</keyword>
<dbReference type="EMBL" id="JARBDR010000921">
    <property type="protein sequence ID" value="KAJ8299030.1"/>
    <property type="molecule type" value="Genomic_DNA"/>
</dbReference>
<dbReference type="Gene3D" id="3.30.420.10">
    <property type="entry name" value="Ribonuclease H-like superfamily/Ribonuclease H"/>
    <property type="match status" value="1"/>
</dbReference>
<organism evidence="1 2">
    <name type="scientific">Tegillarca granosa</name>
    <name type="common">Malaysian cockle</name>
    <name type="synonym">Anadara granosa</name>
    <dbReference type="NCBI Taxonomy" id="220873"/>
    <lineage>
        <taxon>Eukaryota</taxon>
        <taxon>Metazoa</taxon>
        <taxon>Spiralia</taxon>
        <taxon>Lophotrochozoa</taxon>
        <taxon>Mollusca</taxon>
        <taxon>Bivalvia</taxon>
        <taxon>Autobranchia</taxon>
        <taxon>Pteriomorphia</taxon>
        <taxon>Arcoida</taxon>
        <taxon>Arcoidea</taxon>
        <taxon>Arcidae</taxon>
        <taxon>Tegillarca</taxon>
    </lineage>
</organism>
<dbReference type="InterPro" id="IPR036397">
    <property type="entry name" value="RNaseH_sf"/>
</dbReference>
<reference evidence="1 2" key="1">
    <citation type="submission" date="2022-12" db="EMBL/GenBank/DDBJ databases">
        <title>Chromosome-level genome of Tegillarca granosa.</title>
        <authorList>
            <person name="Kim J."/>
        </authorList>
    </citation>
    <scope>NUCLEOTIDE SEQUENCE [LARGE SCALE GENOMIC DNA]</scope>
    <source>
        <strain evidence="1">Teg-2019</strain>
        <tissue evidence="1">Adductor muscle</tissue>
    </source>
</reference>
<dbReference type="PANTHER" id="PTHR33939">
    <property type="entry name" value="PROTEIN CBG22215"/>
    <property type="match status" value="1"/>
</dbReference>
<feature type="non-terminal residue" evidence="1">
    <location>
        <position position="1"/>
    </location>
</feature>
<dbReference type="Proteomes" id="UP001217089">
    <property type="component" value="Unassembled WGS sequence"/>
</dbReference>
<protein>
    <recommendedName>
        <fullName evidence="3">Tc1-like transposase DDE domain-containing protein</fullName>
    </recommendedName>
</protein>
<comment type="caution">
    <text evidence="1">The sequence shown here is derived from an EMBL/GenBank/DDBJ whole genome shotgun (WGS) entry which is preliminary data.</text>
</comment>
<evidence type="ECO:0000313" key="2">
    <source>
        <dbReference type="Proteomes" id="UP001217089"/>
    </source>
</evidence>
<proteinExistence type="predicted"/>
<evidence type="ECO:0000313" key="1">
    <source>
        <dbReference type="EMBL" id="KAJ8299030.1"/>
    </source>
</evidence>
<accession>A0ABQ9E1L8</accession>
<sequence>ETWVNVHHGRNYQWYGNGNNCSRIPPFGKGQRLIFYMQGHQNMDFKITVIWFLGLKLTQLISMMKCVLLYSWNVKPVSLIEKSVMVLDNANYHSLRVPGTESSTSSWKKCDIASWLTKMNITYPQKSNFTRLLRENRLPIEYLTDKIAKENGHKVIRTPVRHFILNAIEHIWSKTLKKIIPGAYSNVTLTNWDKAVEHAIERK</sequence>
<name>A0ABQ9E1L8_TEGGR</name>
<evidence type="ECO:0008006" key="3">
    <source>
        <dbReference type="Google" id="ProtNLM"/>
    </source>
</evidence>
<gene>
    <name evidence="1" type="ORF">KUTeg_023090</name>
</gene>